<dbReference type="InterPro" id="IPR013740">
    <property type="entry name" value="Redoxin"/>
</dbReference>
<evidence type="ECO:0000256" key="2">
    <source>
        <dbReference type="ARBA" id="ARBA00022748"/>
    </source>
</evidence>
<keyword evidence="3" id="KW-0735">Signal-anchor</keyword>
<sequence>MTRWPVAARLALVAVIVAVAAVVALWPRSADSPEAGRQAPAAAAVSPEVRAAAGLTPCPAGGADVAGNDSPLAGLALTCLADGKPVDLRAALAGKPALLNLWAYWCAPCAEELPHLQEYAGRAGDRMTVLTVHSDPEEAYSLSRLTGLGITLPGVLDPGAALRNAVGAPAVLPISVLLRADGTVADVVVRSFTDTDDIARTVAGELGVAV</sequence>
<evidence type="ECO:0000256" key="5">
    <source>
        <dbReference type="ARBA" id="ARBA00023284"/>
    </source>
</evidence>
<dbReference type="PANTHER" id="PTHR42852">
    <property type="entry name" value="THIOL:DISULFIDE INTERCHANGE PROTEIN DSBE"/>
    <property type="match status" value="1"/>
</dbReference>
<protein>
    <submittedName>
        <fullName evidence="7">TlpA family protein disulfide reductase</fullName>
    </submittedName>
</protein>
<evidence type="ECO:0000256" key="3">
    <source>
        <dbReference type="ARBA" id="ARBA00022968"/>
    </source>
</evidence>
<dbReference type="PANTHER" id="PTHR42852:SF6">
    <property type="entry name" value="THIOL:DISULFIDE INTERCHANGE PROTEIN DSBE"/>
    <property type="match status" value="1"/>
</dbReference>
<organism evidence="7 8">
    <name type="scientific">Nocardia jiangsuensis</name>
    <dbReference type="NCBI Taxonomy" id="1691563"/>
    <lineage>
        <taxon>Bacteria</taxon>
        <taxon>Bacillati</taxon>
        <taxon>Actinomycetota</taxon>
        <taxon>Actinomycetes</taxon>
        <taxon>Mycobacteriales</taxon>
        <taxon>Nocardiaceae</taxon>
        <taxon>Nocardia</taxon>
    </lineage>
</organism>
<keyword evidence="2" id="KW-0201">Cytochrome c-type biogenesis</keyword>
<dbReference type="PROSITE" id="PS51352">
    <property type="entry name" value="THIOREDOXIN_2"/>
    <property type="match status" value="1"/>
</dbReference>
<dbReference type="Pfam" id="PF08534">
    <property type="entry name" value="Redoxin"/>
    <property type="match status" value="1"/>
</dbReference>
<dbReference type="Proteomes" id="UP001595696">
    <property type="component" value="Unassembled WGS sequence"/>
</dbReference>
<keyword evidence="5" id="KW-0676">Redox-active center</keyword>
<dbReference type="CDD" id="cd02966">
    <property type="entry name" value="TlpA_like_family"/>
    <property type="match status" value="1"/>
</dbReference>
<dbReference type="EMBL" id="JBHSAX010000014">
    <property type="protein sequence ID" value="MFC3964029.1"/>
    <property type="molecule type" value="Genomic_DNA"/>
</dbReference>
<accession>A0ABV8DWB8</accession>
<keyword evidence="4" id="KW-1015">Disulfide bond</keyword>
<evidence type="ECO:0000256" key="4">
    <source>
        <dbReference type="ARBA" id="ARBA00023157"/>
    </source>
</evidence>
<evidence type="ECO:0000259" key="6">
    <source>
        <dbReference type="PROSITE" id="PS51352"/>
    </source>
</evidence>
<reference evidence="8" key="1">
    <citation type="journal article" date="2019" name="Int. J. Syst. Evol. Microbiol.">
        <title>The Global Catalogue of Microorganisms (GCM) 10K type strain sequencing project: providing services to taxonomists for standard genome sequencing and annotation.</title>
        <authorList>
            <consortium name="The Broad Institute Genomics Platform"/>
            <consortium name="The Broad Institute Genome Sequencing Center for Infectious Disease"/>
            <person name="Wu L."/>
            <person name="Ma J."/>
        </authorList>
    </citation>
    <scope>NUCLEOTIDE SEQUENCE [LARGE SCALE GENOMIC DNA]</scope>
    <source>
        <strain evidence="8">CGMCC 4.7330</strain>
    </source>
</reference>
<dbReference type="RefSeq" id="WP_378613741.1">
    <property type="nucleotide sequence ID" value="NZ_JBHSAX010000014.1"/>
</dbReference>
<keyword evidence="8" id="KW-1185">Reference proteome</keyword>
<dbReference type="InterPro" id="IPR036249">
    <property type="entry name" value="Thioredoxin-like_sf"/>
</dbReference>
<evidence type="ECO:0000313" key="8">
    <source>
        <dbReference type="Proteomes" id="UP001595696"/>
    </source>
</evidence>
<gene>
    <name evidence="7" type="ORF">ACFO0B_18745</name>
</gene>
<dbReference type="Gene3D" id="3.40.30.10">
    <property type="entry name" value="Glutaredoxin"/>
    <property type="match status" value="1"/>
</dbReference>
<comment type="subcellular location">
    <subcellularLocation>
        <location evidence="1">Cell envelope</location>
    </subcellularLocation>
</comment>
<proteinExistence type="predicted"/>
<dbReference type="SUPFAM" id="SSF52833">
    <property type="entry name" value="Thioredoxin-like"/>
    <property type="match status" value="1"/>
</dbReference>
<evidence type="ECO:0000313" key="7">
    <source>
        <dbReference type="EMBL" id="MFC3964029.1"/>
    </source>
</evidence>
<dbReference type="InterPro" id="IPR017937">
    <property type="entry name" value="Thioredoxin_CS"/>
</dbReference>
<evidence type="ECO:0000256" key="1">
    <source>
        <dbReference type="ARBA" id="ARBA00004196"/>
    </source>
</evidence>
<feature type="domain" description="Thioredoxin" evidence="6">
    <location>
        <begin position="66"/>
        <end position="207"/>
    </location>
</feature>
<dbReference type="PROSITE" id="PS00194">
    <property type="entry name" value="THIOREDOXIN_1"/>
    <property type="match status" value="1"/>
</dbReference>
<name>A0ABV8DWB8_9NOCA</name>
<dbReference type="InterPro" id="IPR013766">
    <property type="entry name" value="Thioredoxin_domain"/>
</dbReference>
<keyword evidence="3" id="KW-0812">Transmembrane</keyword>
<dbReference type="InterPro" id="IPR050553">
    <property type="entry name" value="Thioredoxin_ResA/DsbE_sf"/>
</dbReference>
<comment type="caution">
    <text evidence="7">The sequence shown here is derived from an EMBL/GenBank/DDBJ whole genome shotgun (WGS) entry which is preliminary data.</text>
</comment>